<reference evidence="1 2" key="1">
    <citation type="submission" date="2015-01" db="EMBL/GenBank/DDBJ databases">
        <title>Evolution of Trichinella species and genotypes.</title>
        <authorList>
            <person name="Korhonen P.K."/>
            <person name="Edoardo P."/>
            <person name="Giuseppe L.R."/>
            <person name="Gasser R.B."/>
        </authorList>
    </citation>
    <scope>NUCLEOTIDE SEQUENCE [LARGE SCALE GENOMIC DNA]</scope>
    <source>
        <strain evidence="1">ISS470</strain>
    </source>
</reference>
<dbReference type="Proteomes" id="UP000054995">
    <property type="component" value="Unassembled WGS sequence"/>
</dbReference>
<gene>
    <name evidence="1" type="ORF">T4D_3749</name>
</gene>
<dbReference type="AlphaFoldDB" id="A0A0V1FUG5"/>
<keyword evidence="2" id="KW-1185">Reference proteome</keyword>
<sequence length="300" mass="33393">MVIEEAYFGDKNVVTGELQSDSRLILNVRQEQDKVVEHALCSTEIIPATVFTLADHTTTSAPAKISVMFQVSIFARECRHLSPSPYAGVSIASTSSIPVSINKLVCGAVLKERSSHCVKPYRLYPLQAHQAATPASALIDVQYQFPLEGLTKGSRFKRDLVLTWETKVDSTLQTRIIETAQSFAVSEFATGKLTEETEDSDLNRLCFLCPEQDTSQLSVNVCARDGNRLLVRKVPSLQRNWRTLKQSRRFPLSQKSYTVASHVNLVGVQGSGQVVICCWTQRQNAPSLGRIQQLHWAWLG</sequence>
<dbReference type="EMBL" id="JYDT01000030">
    <property type="protein sequence ID" value="KRY89564.1"/>
    <property type="molecule type" value="Genomic_DNA"/>
</dbReference>
<protein>
    <submittedName>
        <fullName evidence="1">Uncharacterized protein</fullName>
    </submittedName>
</protein>
<proteinExistence type="predicted"/>
<evidence type="ECO:0000313" key="2">
    <source>
        <dbReference type="Proteomes" id="UP000054995"/>
    </source>
</evidence>
<name>A0A0V1FUG5_TRIPS</name>
<organism evidence="1 2">
    <name type="scientific">Trichinella pseudospiralis</name>
    <name type="common">Parasitic roundworm</name>
    <dbReference type="NCBI Taxonomy" id="6337"/>
    <lineage>
        <taxon>Eukaryota</taxon>
        <taxon>Metazoa</taxon>
        <taxon>Ecdysozoa</taxon>
        <taxon>Nematoda</taxon>
        <taxon>Enoplea</taxon>
        <taxon>Dorylaimia</taxon>
        <taxon>Trichinellida</taxon>
        <taxon>Trichinellidae</taxon>
        <taxon>Trichinella</taxon>
    </lineage>
</organism>
<comment type="caution">
    <text evidence="1">The sequence shown here is derived from an EMBL/GenBank/DDBJ whole genome shotgun (WGS) entry which is preliminary data.</text>
</comment>
<evidence type="ECO:0000313" key="1">
    <source>
        <dbReference type="EMBL" id="KRY89564.1"/>
    </source>
</evidence>
<accession>A0A0V1FUG5</accession>